<dbReference type="InterPro" id="IPR003340">
    <property type="entry name" value="B3_DNA-bd"/>
</dbReference>
<feature type="domain" description="TF-B3" evidence="6">
    <location>
        <begin position="1"/>
        <end position="90"/>
    </location>
</feature>
<comment type="caution">
    <text evidence="7">The sequence shown here is derived from an EMBL/GenBank/DDBJ whole genome shotgun (WGS) entry which is preliminary data.</text>
</comment>
<dbReference type="SUPFAM" id="SSF101936">
    <property type="entry name" value="DNA-binding pseudobarrel domain"/>
    <property type="match status" value="1"/>
</dbReference>
<dbReference type="Proteomes" id="UP000222542">
    <property type="component" value="Unassembled WGS sequence"/>
</dbReference>
<dbReference type="Gramene" id="PHT86137">
    <property type="protein sequence ID" value="PHT86137"/>
    <property type="gene ID" value="T459_08243"/>
</dbReference>
<evidence type="ECO:0000313" key="7">
    <source>
        <dbReference type="EMBL" id="PHT86137.1"/>
    </source>
</evidence>
<dbReference type="CDD" id="cd10017">
    <property type="entry name" value="B3_DNA"/>
    <property type="match status" value="1"/>
</dbReference>
<name>A0A2G2ZVZ1_CAPAN</name>
<reference evidence="7 8" key="2">
    <citation type="journal article" date="2017" name="Genome Biol.">
        <title>New reference genome sequences of hot pepper reveal the massive evolution of plant disease-resistance genes by retroduplication.</title>
        <authorList>
            <person name="Kim S."/>
            <person name="Park J."/>
            <person name="Yeom S.I."/>
            <person name="Kim Y.M."/>
            <person name="Seo E."/>
            <person name="Kim K.T."/>
            <person name="Kim M.S."/>
            <person name="Lee J.M."/>
            <person name="Cheong K."/>
            <person name="Shin H.S."/>
            <person name="Kim S.B."/>
            <person name="Han K."/>
            <person name="Lee J."/>
            <person name="Park M."/>
            <person name="Lee H.A."/>
            <person name="Lee H.Y."/>
            <person name="Lee Y."/>
            <person name="Oh S."/>
            <person name="Lee J.H."/>
            <person name="Choi E."/>
            <person name="Choi E."/>
            <person name="Lee S.E."/>
            <person name="Jeon J."/>
            <person name="Kim H."/>
            <person name="Choi G."/>
            <person name="Song H."/>
            <person name="Lee J."/>
            <person name="Lee S.C."/>
            <person name="Kwon J.K."/>
            <person name="Lee H.Y."/>
            <person name="Koo N."/>
            <person name="Hong Y."/>
            <person name="Kim R.W."/>
            <person name="Kang W.H."/>
            <person name="Huh J.H."/>
            <person name="Kang B.C."/>
            <person name="Yang T.J."/>
            <person name="Lee Y.H."/>
            <person name="Bennetzen J.L."/>
            <person name="Choi D."/>
        </authorList>
    </citation>
    <scope>NUCLEOTIDE SEQUENCE [LARGE SCALE GENOMIC DNA]</scope>
    <source>
        <strain evidence="8">cv. CM334</strain>
    </source>
</reference>
<evidence type="ECO:0000259" key="6">
    <source>
        <dbReference type="PROSITE" id="PS50863"/>
    </source>
</evidence>
<dbReference type="SMR" id="A0A2G2ZVZ1"/>
<proteinExistence type="predicted"/>
<keyword evidence="3" id="KW-0238">DNA-binding</keyword>
<comment type="subcellular location">
    <subcellularLocation>
        <location evidence="1">Nucleus</location>
    </subcellularLocation>
</comment>
<keyword evidence="2" id="KW-0805">Transcription regulation</keyword>
<sequence length="90" mass="10474">MSYFLVLISDASFQYIPSTFAWSVSHLTDQETYLEDSSGQRWRVRVCKHDGRLAIKQGWPEFSAEHGLTLGNFLVLFKYLFKHGPKTLFK</sequence>
<dbReference type="GO" id="GO:0003677">
    <property type="term" value="F:DNA binding"/>
    <property type="evidence" value="ECO:0007669"/>
    <property type="project" value="UniProtKB-KW"/>
</dbReference>
<keyword evidence="5" id="KW-0539">Nucleus</keyword>
<evidence type="ECO:0000256" key="2">
    <source>
        <dbReference type="ARBA" id="ARBA00023015"/>
    </source>
</evidence>
<evidence type="ECO:0000256" key="4">
    <source>
        <dbReference type="ARBA" id="ARBA00023163"/>
    </source>
</evidence>
<dbReference type="GO" id="GO:0005634">
    <property type="term" value="C:nucleus"/>
    <property type="evidence" value="ECO:0007669"/>
    <property type="project" value="UniProtKB-SubCell"/>
</dbReference>
<gene>
    <name evidence="7" type="ORF">T459_08243</name>
</gene>
<evidence type="ECO:0000313" key="8">
    <source>
        <dbReference type="Proteomes" id="UP000222542"/>
    </source>
</evidence>
<protein>
    <recommendedName>
        <fullName evidence="6">TF-B3 domain-containing protein</fullName>
    </recommendedName>
</protein>
<dbReference type="STRING" id="4072.A0A2G2ZVZ1"/>
<dbReference type="InterPro" id="IPR015300">
    <property type="entry name" value="DNA-bd_pseudobarrel_sf"/>
</dbReference>
<dbReference type="PROSITE" id="PS50863">
    <property type="entry name" value="B3"/>
    <property type="match status" value="1"/>
</dbReference>
<evidence type="ECO:0000256" key="5">
    <source>
        <dbReference type="ARBA" id="ARBA00023242"/>
    </source>
</evidence>
<dbReference type="Gene3D" id="2.40.330.10">
    <property type="entry name" value="DNA-binding pseudobarrel domain"/>
    <property type="match status" value="1"/>
</dbReference>
<evidence type="ECO:0000256" key="3">
    <source>
        <dbReference type="ARBA" id="ARBA00023125"/>
    </source>
</evidence>
<keyword evidence="4" id="KW-0804">Transcription</keyword>
<evidence type="ECO:0000256" key="1">
    <source>
        <dbReference type="ARBA" id="ARBA00004123"/>
    </source>
</evidence>
<keyword evidence="8" id="KW-1185">Reference proteome</keyword>
<organism evidence="7 8">
    <name type="scientific">Capsicum annuum</name>
    <name type="common">Capsicum pepper</name>
    <dbReference type="NCBI Taxonomy" id="4072"/>
    <lineage>
        <taxon>Eukaryota</taxon>
        <taxon>Viridiplantae</taxon>
        <taxon>Streptophyta</taxon>
        <taxon>Embryophyta</taxon>
        <taxon>Tracheophyta</taxon>
        <taxon>Spermatophyta</taxon>
        <taxon>Magnoliopsida</taxon>
        <taxon>eudicotyledons</taxon>
        <taxon>Gunneridae</taxon>
        <taxon>Pentapetalae</taxon>
        <taxon>asterids</taxon>
        <taxon>lamiids</taxon>
        <taxon>Solanales</taxon>
        <taxon>Solanaceae</taxon>
        <taxon>Solanoideae</taxon>
        <taxon>Capsiceae</taxon>
        <taxon>Capsicum</taxon>
    </lineage>
</organism>
<dbReference type="Pfam" id="PF02362">
    <property type="entry name" value="B3"/>
    <property type="match status" value="1"/>
</dbReference>
<dbReference type="AlphaFoldDB" id="A0A2G2ZVZ1"/>
<dbReference type="EMBL" id="AYRZ02000003">
    <property type="protein sequence ID" value="PHT86137.1"/>
    <property type="molecule type" value="Genomic_DNA"/>
</dbReference>
<accession>A0A2G2ZVZ1</accession>
<reference evidence="7 8" key="1">
    <citation type="journal article" date="2014" name="Nat. Genet.">
        <title>Genome sequence of the hot pepper provides insights into the evolution of pungency in Capsicum species.</title>
        <authorList>
            <person name="Kim S."/>
            <person name="Park M."/>
            <person name="Yeom S.I."/>
            <person name="Kim Y.M."/>
            <person name="Lee J.M."/>
            <person name="Lee H.A."/>
            <person name="Seo E."/>
            <person name="Choi J."/>
            <person name="Cheong K."/>
            <person name="Kim K.T."/>
            <person name="Jung K."/>
            <person name="Lee G.W."/>
            <person name="Oh S.K."/>
            <person name="Bae C."/>
            <person name="Kim S.B."/>
            <person name="Lee H.Y."/>
            <person name="Kim S.Y."/>
            <person name="Kim M.S."/>
            <person name="Kang B.C."/>
            <person name="Jo Y.D."/>
            <person name="Yang H.B."/>
            <person name="Jeong H.J."/>
            <person name="Kang W.H."/>
            <person name="Kwon J.K."/>
            <person name="Shin C."/>
            <person name="Lim J.Y."/>
            <person name="Park J.H."/>
            <person name="Huh J.H."/>
            <person name="Kim J.S."/>
            <person name="Kim B.D."/>
            <person name="Cohen O."/>
            <person name="Paran I."/>
            <person name="Suh M.C."/>
            <person name="Lee S.B."/>
            <person name="Kim Y.K."/>
            <person name="Shin Y."/>
            <person name="Noh S.J."/>
            <person name="Park J."/>
            <person name="Seo Y.S."/>
            <person name="Kwon S.Y."/>
            <person name="Kim H.A."/>
            <person name="Park J.M."/>
            <person name="Kim H.J."/>
            <person name="Choi S.B."/>
            <person name="Bosland P.W."/>
            <person name="Reeves G."/>
            <person name="Jo S.H."/>
            <person name="Lee B.W."/>
            <person name="Cho H.T."/>
            <person name="Choi H.S."/>
            <person name="Lee M.S."/>
            <person name="Yu Y."/>
            <person name="Do Choi Y."/>
            <person name="Park B.S."/>
            <person name="van Deynze A."/>
            <person name="Ashrafi H."/>
            <person name="Hill T."/>
            <person name="Kim W.T."/>
            <person name="Pai H.S."/>
            <person name="Ahn H.K."/>
            <person name="Yeam I."/>
            <person name="Giovannoni J.J."/>
            <person name="Rose J.K."/>
            <person name="Sorensen I."/>
            <person name="Lee S.J."/>
            <person name="Kim R.W."/>
            <person name="Choi I.Y."/>
            <person name="Choi B.S."/>
            <person name="Lim J.S."/>
            <person name="Lee Y.H."/>
            <person name="Choi D."/>
        </authorList>
    </citation>
    <scope>NUCLEOTIDE SEQUENCE [LARGE SCALE GENOMIC DNA]</scope>
    <source>
        <strain evidence="8">cv. CM334</strain>
    </source>
</reference>